<dbReference type="GO" id="GO:0006096">
    <property type="term" value="P:glycolytic process"/>
    <property type="evidence" value="ECO:0007669"/>
    <property type="project" value="UniProtKB-UniPathway"/>
</dbReference>
<sequence>MTQPDTYKLYILRHGQSELNHENIFCGWIDAQLTSKGKEQAKNAAILIKEHCAHNSVHLPRVGYSSRLVRTRQTMEGMLEVLGMENALYKVLCHGMSTNGLSEDLANHDAVVFQTWRLNERHYGAWQGQRKPDILEEYGKEEYMFIRRDYKGTPPAADLSREMIQEVNDKGSLTGYDFKEPTRSIKYKVEENSGEVLPSNESLSDVVGRLNDFWNEVILKNLNDNNPSALVIAHGSSVRSILKIVENISDADIKDVEIPNAIPIVLELHKATKQFVRKYYLDPELAKVGAERVRNEGFERASN</sequence>
<feature type="binding site" evidence="7">
    <location>
        <begin position="13"/>
        <end position="20"/>
    </location>
    <ligand>
        <name>substrate</name>
    </ligand>
</feature>
<dbReference type="NCBIfam" id="TIGR01258">
    <property type="entry name" value="pgm_1"/>
    <property type="match status" value="1"/>
</dbReference>
<evidence type="ECO:0000313" key="10">
    <source>
        <dbReference type="EMBL" id="SCU87328.1"/>
    </source>
</evidence>
<keyword evidence="11" id="KW-1185">Reference proteome</keyword>
<feature type="binding site" evidence="7">
    <location>
        <position position="70"/>
    </location>
    <ligand>
        <name>substrate</name>
    </ligand>
</feature>
<feature type="binding site" evidence="7">
    <location>
        <position position="131"/>
    </location>
    <ligand>
        <name>substrate</name>
    </ligand>
</feature>
<evidence type="ECO:0000256" key="2">
    <source>
        <dbReference type="ARBA" id="ARBA00004798"/>
    </source>
</evidence>
<dbReference type="EMBL" id="LT598455">
    <property type="protein sequence ID" value="SCU87328.1"/>
    <property type="molecule type" value="Genomic_DNA"/>
</dbReference>
<reference evidence="11" key="1">
    <citation type="submission" date="2016-03" db="EMBL/GenBank/DDBJ databases">
        <authorList>
            <person name="Devillers H."/>
        </authorList>
    </citation>
    <scope>NUCLEOTIDE SEQUENCE [LARGE SCALE GENOMIC DNA]</scope>
</reference>
<dbReference type="UniPathway" id="UPA00109">
    <property type="reaction ID" value="UER00186"/>
</dbReference>
<keyword evidence="4 9" id="KW-0324">Glycolysis</keyword>
<dbReference type="AlphaFoldDB" id="A0A1G4JB65"/>
<protein>
    <recommendedName>
        <fullName evidence="9">Phosphoglycerate mutase</fullName>
        <ecNumber evidence="9">5.4.2.11</ecNumber>
    </recommendedName>
</protein>
<evidence type="ECO:0000256" key="5">
    <source>
        <dbReference type="ARBA" id="ARBA00023235"/>
    </source>
</evidence>
<feature type="site" description="Transition state stabilizer" evidence="8">
    <location>
        <position position="234"/>
    </location>
</feature>
<feature type="active site" description="Proton donor/acceptor" evidence="6">
    <location>
        <position position="120"/>
    </location>
</feature>
<dbReference type="PROSITE" id="PS00175">
    <property type="entry name" value="PG_MUTASE"/>
    <property type="match status" value="1"/>
</dbReference>
<evidence type="ECO:0000256" key="3">
    <source>
        <dbReference type="ARBA" id="ARBA00006717"/>
    </source>
</evidence>
<evidence type="ECO:0000256" key="6">
    <source>
        <dbReference type="PIRSR" id="PIRSR613078-1"/>
    </source>
</evidence>
<evidence type="ECO:0000256" key="9">
    <source>
        <dbReference type="RuleBase" id="RU004511"/>
    </source>
</evidence>
<evidence type="ECO:0000313" key="11">
    <source>
        <dbReference type="Proteomes" id="UP000190274"/>
    </source>
</evidence>
<dbReference type="STRING" id="1266660.A0A1G4JB65"/>
<evidence type="ECO:0000256" key="1">
    <source>
        <dbReference type="ARBA" id="ARBA00000380"/>
    </source>
</evidence>
<dbReference type="PIRSF" id="PIRSF000709">
    <property type="entry name" value="6PFK_2-Ptase"/>
    <property type="match status" value="1"/>
</dbReference>
<organism evidence="10 11">
    <name type="scientific">Lachancea dasiensis</name>
    <dbReference type="NCBI Taxonomy" id="1072105"/>
    <lineage>
        <taxon>Eukaryota</taxon>
        <taxon>Fungi</taxon>
        <taxon>Dikarya</taxon>
        <taxon>Ascomycota</taxon>
        <taxon>Saccharomycotina</taxon>
        <taxon>Saccharomycetes</taxon>
        <taxon>Saccharomycetales</taxon>
        <taxon>Saccharomycetaceae</taxon>
        <taxon>Lachancea</taxon>
    </lineage>
</organism>
<dbReference type="CDD" id="cd07067">
    <property type="entry name" value="HP_PGM_like"/>
    <property type="match status" value="1"/>
</dbReference>
<dbReference type="SUPFAM" id="SSF53254">
    <property type="entry name" value="Phosphoglycerate mutase-like"/>
    <property type="match status" value="1"/>
</dbReference>
<dbReference type="PANTHER" id="PTHR11931">
    <property type="entry name" value="PHOSPHOGLYCERATE MUTASE"/>
    <property type="match status" value="1"/>
</dbReference>
<dbReference type="HAMAP" id="MF_01039">
    <property type="entry name" value="PGAM_GpmA"/>
    <property type="match status" value="1"/>
</dbReference>
<dbReference type="Proteomes" id="UP000190274">
    <property type="component" value="Chromosome E"/>
</dbReference>
<comment type="pathway">
    <text evidence="2 9">Carbohydrate degradation; glycolysis; pyruvate from D-glyceraldehyde 3-phosphate: step 3/5.</text>
</comment>
<evidence type="ECO:0000256" key="7">
    <source>
        <dbReference type="PIRSR" id="PIRSR613078-2"/>
    </source>
</evidence>
<comment type="similarity">
    <text evidence="3 9">Belongs to the phosphoglycerate mutase family. BPG-dependent PGAM subfamily.</text>
</comment>
<evidence type="ECO:0000256" key="8">
    <source>
        <dbReference type="PIRSR" id="PIRSR613078-3"/>
    </source>
</evidence>
<dbReference type="InterPro" id="IPR005952">
    <property type="entry name" value="Phosphogly_mut1"/>
</dbReference>
<gene>
    <name evidence="10" type="ORF">LADA_0E03356G</name>
</gene>
<dbReference type="InterPro" id="IPR013078">
    <property type="entry name" value="His_Pase_superF_clade-1"/>
</dbReference>
<comment type="catalytic activity">
    <reaction evidence="1 9">
        <text>(2R)-2-phosphoglycerate = (2R)-3-phosphoglycerate</text>
        <dbReference type="Rhea" id="RHEA:15901"/>
        <dbReference type="ChEBI" id="CHEBI:58272"/>
        <dbReference type="ChEBI" id="CHEBI:58289"/>
        <dbReference type="EC" id="5.4.2.11"/>
    </reaction>
</comment>
<dbReference type="OrthoDB" id="354304at2759"/>
<dbReference type="SMART" id="SM00855">
    <property type="entry name" value="PGAM"/>
    <property type="match status" value="1"/>
</dbReference>
<evidence type="ECO:0000256" key="4">
    <source>
        <dbReference type="ARBA" id="ARBA00023152"/>
    </source>
</evidence>
<dbReference type="Pfam" id="PF00300">
    <property type="entry name" value="His_Phos_1"/>
    <property type="match status" value="2"/>
</dbReference>
<dbReference type="InterPro" id="IPR001345">
    <property type="entry name" value="PG/BPGM_mutase_AS"/>
</dbReference>
<dbReference type="GO" id="GO:0004619">
    <property type="term" value="F:phosphoglycerate mutase activity"/>
    <property type="evidence" value="ECO:0007669"/>
    <property type="project" value="UniProtKB-EC"/>
</dbReference>
<feature type="active site" description="Tele-phosphohistidine intermediate" evidence="6">
    <location>
        <position position="14"/>
    </location>
</feature>
<keyword evidence="5 9" id="KW-0413">Isomerase</keyword>
<dbReference type="InterPro" id="IPR029033">
    <property type="entry name" value="His_PPase_superfam"/>
</dbReference>
<accession>A0A1G4JB65</accession>
<proteinExistence type="inferred from homology"/>
<dbReference type="Gene3D" id="3.40.50.1240">
    <property type="entry name" value="Phosphoglycerate mutase-like"/>
    <property type="match status" value="1"/>
</dbReference>
<feature type="binding site" evidence="7">
    <location>
        <begin position="120"/>
        <end position="123"/>
    </location>
    <ligand>
        <name>substrate</name>
    </ligand>
</feature>
<name>A0A1G4JB65_9SACH</name>
<dbReference type="EC" id="5.4.2.11" evidence="9"/>
<feature type="binding site" evidence="7">
    <location>
        <begin position="147"/>
        <end position="148"/>
    </location>
    <ligand>
        <name>substrate</name>
    </ligand>
</feature>